<dbReference type="InterPro" id="IPR013958">
    <property type="entry name" value="DASH_Dad1"/>
</dbReference>
<comment type="similarity">
    <text evidence="4">Belongs to the DASH complex DAD1 family.</text>
</comment>
<evidence type="ECO:0000256" key="2">
    <source>
        <dbReference type="ARBA" id="ARBA00004186"/>
    </source>
</evidence>
<evidence type="ECO:0000256" key="9">
    <source>
        <dbReference type="ARBA" id="ARBA00022701"/>
    </source>
</evidence>
<evidence type="ECO:0000256" key="13">
    <source>
        <dbReference type="ARBA" id="ARBA00023242"/>
    </source>
</evidence>
<dbReference type="EMBL" id="JASJQH010002573">
    <property type="protein sequence ID" value="KAK9760086.1"/>
    <property type="molecule type" value="Genomic_DNA"/>
</dbReference>
<evidence type="ECO:0000256" key="3">
    <source>
        <dbReference type="ARBA" id="ARBA00004629"/>
    </source>
</evidence>
<proteinExistence type="inferred from homology"/>
<evidence type="ECO:0000256" key="7">
    <source>
        <dbReference type="ARBA" id="ARBA00022490"/>
    </source>
</evidence>
<evidence type="ECO:0000313" key="18">
    <source>
        <dbReference type="EMBL" id="KAK9760086.1"/>
    </source>
</evidence>
<sequence>MLTIERTTLHSQNATFQQEKETVAKDIAQGIEELITNLTMLNRNLELVNSLGKDFEQMNHLWSGFRQVCAGDDIQDEETETSEIDGTSQLSHESSP</sequence>
<keyword evidence="12" id="KW-0206">Cytoskeleton</keyword>
<evidence type="ECO:0000256" key="6">
    <source>
        <dbReference type="ARBA" id="ARBA00022454"/>
    </source>
</evidence>
<protein>
    <recommendedName>
        <fullName evidence="5">DASH complex subunit DAD1</fullName>
    </recommendedName>
    <alternativeName>
        <fullName evidence="16">Outer kinetochore protein DAD1</fullName>
    </alternativeName>
</protein>
<evidence type="ECO:0000256" key="8">
    <source>
        <dbReference type="ARBA" id="ARBA00022618"/>
    </source>
</evidence>
<keyword evidence="13" id="KW-0539">Nucleus</keyword>
<keyword evidence="14" id="KW-0131">Cell cycle</keyword>
<keyword evidence="19" id="KW-1185">Reference proteome</keyword>
<dbReference type="Proteomes" id="UP001479436">
    <property type="component" value="Unassembled WGS sequence"/>
</dbReference>
<name>A0ABR2WF15_9FUNG</name>
<feature type="compositionally biased region" description="Acidic residues" evidence="17">
    <location>
        <begin position="73"/>
        <end position="83"/>
    </location>
</feature>
<evidence type="ECO:0000256" key="17">
    <source>
        <dbReference type="SAM" id="MobiDB-lite"/>
    </source>
</evidence>
<evidence type="ECO:0000313" key="19">
    <source>
        <dbReference type="Proteomes" id="UP001479436"/>
    </source>
</evidence>
<keyword evidence="9" id="KW-0493">Microtubule</keyword>
<keyword evidence="6" id="KW-0158">Chromosome</keyword>
<feature type="compositionally biased region" description="Polar residues" evidence="17">
    <location>
        <begin position="84"/>
        <end position="96"/>
    </location>
</feature>
<dbReference type="Pfam" id="PF08649">
    <property type="entry name" value="DASH_Dad1"/>
    <property type="match status" value="1"/>
</dbReference>
<evidence type="ECO:0000256" key="4">
    <source>
        <dbReference type="ARBA" id="ARBA00010146"/>
    </source>
</evidence>
<comment type="subcellular location">
    <subcellularLocation>
        <location evidence="3">Chromosome</location>
        <location evidence="3">Centromere</location>
        <location evidence="3">Kinetochore</location>
    </subcellularLocation>
    <subcellularLocation>
        <location evidence="2">Cytoplasm</location>
        <location evidence="2">Cytoskeleton</location>
        <location evidence="2">Spindle</location>
    </subcellularLocation>
    <subcellularLocation>
        <location evidence="1">Nucleus</location>
    </subcellularLocation>
</comment>
<keyword evidence="10" id="KW-0498">Mitosis</keyword>
<evidence type="ECO:0000256" key="1">
    <source>
        <dbReference type="ARBA" id="ARBA00004123"/>
    </source>
</evidence>
<evidence type="ECO:0000256" key="15">
    <source>
        <dbReference type="ARBA" id="ARBA00023328"/>
    </source>
</evidence>
<reference evidence="18 19" key="1">
    <citation type="submission" date="2023-04" db="EMBL/GenBank/DDBJ databases">
        <title>Genome of Basidiobolus ranarum AG-B5.</title>
        <authorList>
            <person name="Stajich J.E."/>
            <person name="Carter-House D."/>
            <person name="Gryganskyi A."/>
        </authorList>
    </citation>
    <scope>NUCLEOTIDE SEQUENCE [LARGE SCALE GENOMIC DNA]</scope>
    <source>
        <strain evidence="18 19">AG-B5</strain>
    </source>
</reference>
<evidence type="ECO:0000256" key="12">
    <source>
        <dbReference type="ARBA" id="ARBA00023212"/>
    </source>
</evidence>
<evidence type="ECO:0000256" key="5">
    <source>
        <dbReference type="ARBA" id="ARBA00020261"/>
    </source>
</evidence>
<evidence type="ECO:0000256" key="10">
    <source>
        <dbReference type="ARBA" id="ARBA00022776"/>
    </source>
</evidence>
<feature type="region of interest" description="Disordered" evidence="17">
    <location>
        <begin position="72"/>
        <end position="96"/>
    </location>
</feature>
<dbReference type="PANTHER" id="PTHR28025">
    <property type="entry name" value="DASH COMPLEX SUBUNIT DAD1"/>
    <property type="match status" value="1"/>
</dbReference>
<dbReference type="PANTHER" id="PTHR28025:SF1">
    <property type="entry name" value="DASH COMPLEX SUBUNIT DAD1"/>
    <property type="match status" value="1"/>
</dbReference>
<evidence type="ECO:0000256" key="11">
    <source>
        <dbReference type="ARBA" id="ARBA00022838"/>
    </source>
</evidence>
<keyword evidence="8" id="KW-0132">Cell division</keyword>
<gene>
    <name evidence="18" type="primary">DAD1_2</name>
    <name evidence="18" type="ORF">K7432_016249</name>
</gene>
<keyword evidence="15" id="KW-0137">Centromere</keyword>
<keyword evidence="11" id="KW-0995">Kinetochore</keyword>
<evidence type="ECO:0000256" key="14">
    <source>
        <dbReference type="ARBA" id="ARBA00023306"/>
    </source>
</evidence>
<keyword evidence="7" id="KW-0963">Cytoplasm</keyword>
<accession>A0ABR2WF15</accession>
<comment type="caution">
    <text evidence="18">The sequence shown here is derived from an EMBL/GenBank/DDBJ whole genome shotgun (WGS) entry which is preliminary data.</text>
</comment>
<evidence type="ECO:0000256" key="16">
    <source>
        <dbReference type="ARBA" id="ARBA00030566"/>
    </source>
</evidence>
<organism evidence="18 19">
    <name type="scientific">Basidiobolus ranarum</name>
    <dbReference type="NCBI Taxonomy" id="34480"/>
    <lineage>
        <taxon>Eukaryota</taxon>
        <taxon>Fungi</taxon>
        <taxon>Fungi incertae sedis</taxon>
        <taxon>Zoopagomycota</taxon>
        <taxon>Entomophthoromycotina</taxon>
        <taxon>Basidiobolomycetes</taxon>
        <taxon>Basidiobolales</taxon>
        <taxon>Basidiobolaceae</taxon>
        <taxon>Basidiobolus</taxon>
    </lineage>
</organism>